<protein>
    <submittedName>
        <fullName evidence="2">Uncharacterized protein</fullName>
    </submittedName>
</protein>
<evidence type="ECO:0000313" key="3">
    <source>
        <dbReference type="Proteomes" id="UP000309340"/>
    </source>
</evidence>
<accession>A0A4U0X8M4</accession>
<proteinExistence type="predicted"/>
<feature type="region of interest" description="Disordered" evidence="1">
    <location>
        <begin position="188"/>
        <end position="231"/>
    </location>
</feature>
<comment type="caution">
    <text evidence="2">The sequence shown here is derived from an EMBL/GenBank/DDBJ whole genome shotgun (WGS) entry which is preliminary data.</text>
</comment>
<evidence type="ECO:0000313" key="2">
    <source>
        <dbReference type="EMBL" id="TKA72932.1"/>
    </source>
</evidence>
<reference evidence="2 3" key="1">
    <citation type="submission" date="2017-03" db="EMBL/GenBank/DDBJ databases">
        <title>Genomes of endolithic fungi from Antarctica.</title>
        <authorList>
            <person name="Coleine C."/>
            <person name="Masonjones S."/>
            <person name="Stajich J.E."/>
        </authorList>
    </citation>
    <scope>NUCLEOTIDE SEQUENCE [LARGE SCALE GENOMIC DNA]</scope>
    <source>
        <strain evidence="2 3">CCFEE 5184</strain>
    </source>
</reference>
<dbReference type="AlphaFoldDB" id="A0A4U0X8M4"/>
<keyword evidence="3" id="KW-1185">Reference proteome</keyword>
<dbReference type="OrthoDB" id="410701at2759"/>
<dbReference type="Proteomes" id="UP000309340">
    <property type="component" value="Unassembled WGS sequence"/>
</dbReference>
<evidence type="ECO:0000256" key="1">
    <source>
        <dbReference type="SAM" id="MobiDB-lite"/>
    </source>
</evidence>
<feature type="region of interest" description="Disordered" evidence="1">
    <location>
        <begin position="504"/>
        <end position="538"/>
    </location>
</feature>
<sequence length="716" mass="79436">MHLLSLETAVAPYQDNAYQEVAIVRILRFMTEHQPQLHITRDGYRAVVRLQLAQRKTSSEQQWAELKALFWPPWKQDRTAMDADITADEHGVTSAAATLRRMREAGYRATEWERTAELLAGWDVDGTPTIQTRALLGTGSIRFRSGSAIWAARIAATRTAQEAWAAYLAFEDARLPASDDVHLAIAQKLHGEEERQRKPAVRDRPDVEPASQRQRLLPGDTKEVQPLPPSTHLYTYTRLPVPTVEGFARHLQDRHIKLCGRALAFAVANAARLRLGFWHLHLSSRHVPGIGALLSFDPNASTADVPDPLFIAFIQLLCRFSNVPLNTLPGRTRSASFRSHKPLLLDGQRLSPLNPHHPIVFALELLRARKLTSRQPWNAVLQALSRDATLKSMRFLRATDTPSTAENEVLEHSRGAIVAYRLVTRTLSLLQDVHVDLDSRGFHCLCLAVENATIACWTILRSDNDISNTPPGSNPLATTSTHEANALLRSNNHVKRLKGMFNTLIGGPSDNNNNPSHLSSAKDTPIPRPPHDPRLPSPLSPPLPLLHIPSTALLHAYVRALGWIADHAGLLALVEWMVAHRDELGAQWSRERNGGRGMLRKVFVAVRVFLERSWFGEEEVLLLLGGKRDFEGRGGGAGIGGEGDGGEGAAAAFPPPSSRRVKNLRVLEGAASAEVVAEVQALVEGVEGWQGWPTDEEVARYCRDRRFEQIRELVAR</sequence>
<dbReference type="STRING" id="329884.A0A4U0X8M4"/>
<organism evidence="2 3">
    <name type="scientific">Friedmanniomyces simplex</name>
    <dbReference type="NCBI Taxonomy" id="329884"/>
    <lineage>
        <taxon>Eukaryota</taxon>
        <taxon>Fungi</taxon>
        <taxon>Dikarya</taxon>
        <taxon>Ascomycota</taxon>
        <taxon>Pezizomycotina</taxon>
        <taxon>Dothideomycetes</taxon>
        <taxon>Dothideomycetidae</taxon>
        <taxon>Mycosphaerellales</taxon>
        <taxon>Teratosphaeriaceae</taxon>
        <taxon>Friedmanniomyces</taxon>
    </lineage>
</organism>
<feature type="compositionally biased region" description="Basic and acidic residues" evidence="1">
    <location>
        <begin position="189"/>
        <end position="207"/>
    </location>
</feature>
<gene>
    <name evidence="2" type="ORF">B0A55_06860</name>
</gene>
<name>A0A4U0X8M4_9PEZI</name>
<dbReference type="EMBL" id="NAJQ01000287">
    <property type="protein sequence ID" value="TKA72932.1"/>
    <property type="molecule type" value="Genomic_DNA"/>
</dbReference>
<feature type="compositionally biased region" description="Polar residues" evidence="1">
    <location>
        <begin position="509"/>
        <end position="522"/>
    </location>
</feature>